<dbReference type="STRING" id="1198245.SAMN05444858_14515"/>
<organism evidence="1 2">
    <name type="scientific">Micromonospora avicenniae</name>
    <dbReference type="NCBI Taxonomy" id="1198245"/>
    <lineage>
        <taxon>Bacteria</taxon>
        <taxon>Bacillati</taxon>
        <taxon>Actinomycetota</taxon>
        <taxon>Actinomycetes</taxon>
        <taxon>Micromonosporales</taxon>
        <taxon>Micromonosporaceae</taxon>
        <taxon>Micromonospora</taxon>
    </lineage>
</organism>
<gene>
    <name evidence="1" type="ORF">SAMN05444858_14515</name>
</gene>
<reference evidence="1 2" key="1">
    <citation type="submission" date="2017-01" db="EMBL/GenBank/DDBJ databases">
        <authorList>
            <person name="Mah S.A."/>
            <person name="Swanson W.J."/>
            <person name="Moy G.W."/>
            <person name="Vacquier V.D."/>
        </authorList>
    </citation>
    <scope>NUCLEOTIDE SEQUENCE [LARGE SCALE GENOMIC DNA]</scope>
    <source>
        <strain evidence="1 2">DSM 45758</strain>
    </source>
</reference>
<sequence>MTVTAYGMICARAGAQPVEDLSGETTVTDQLVRVYVPATVPMLARLREHGLAAAEAHAVTPALREWYAEGDEEELEYVAFTRAAQDALQLLRADPGAPRRRVVVSADLPAVAVGRVDGELGSSIVALTGAVPVSAVAAIHVDGAEAVQDVAAAAEVVVEALAGDPDAQFTVDGAEDHELEWYDVTELDLLLRTVS</sequence>
<proteinExistence type="predicted"/>
<dbReference type="InterPro" id="IPR054206">
    <property type="entry name" value="DUF6912"/>
</dbReference>
<keyword evidence="2" id="KW-1185">Reference proteome</keyword>
<dbReference type="Pfam" id="PF21853">
    <property type="entry name" value="DUF6912"/>
    <property type="match status" value="1"/>
</dbReference>
<name>A0A1N7FR84_9ACTN</name>
<evidence type="ECO:0000313" key="1">
    <source>
        <dbReference type="EMBL" id="SIS02831.1"/>
    </source>
</evidence>
<dbReference type="EMBL" id="FTNF01000045">
    <property type="protein sequence ID" value="SIS02831.1"/>
    <property type="molecule type" value="Genomic_DNA"/>
</dbReference>
<accession>A0A1N7FR84</accession>
<dbReference type="Proteomes" id="UP000186004">
    <property type="component" value="Unassembled WGS sequence"/>
</dbReference>
<evidence type="ECO:0000313" key="2">
    <source>
        <dbReference type="Proteomes" id="UP000186004"/>
    </source>
</evidence>
<dbReference type="AlphaFoldDB" id="A0A1N7FR84"/>
<protein>
    <submittedName>
        <fullName evidence="1">Uncharacterized protein</fullName>
    </submittedName>
</protein>